<dbReference type="Pfam" id="PF13639">
    <property type="entry name" value="zf-RING_2"/>
    <property type="match status" value="1"/>
</dbReference>
<dbReference type="InterPro" id="IPR001841">
    <property type="entry name" value="Znf_RING"/>
</dbReference>
<organism evidence="18">
    <name type="scientific">Daucus carota subsp. sativus</name>
    <name type="common">Carrot</name>
    <dbReference type="NCBI Taxonomy" id="79200"/>
    <lineage>
        <taxon>Eukaryota</taxon>
        <taxon>Viridiplantae</taxon>
        <taxon>Streptophyta</taxon>
        <taxon>Embryophyta</taxon>
        <taxon>Tracheophyta</taxon>
        <taxon>Spermatophyta</taxon>
        <taxon>Magnoliopsida</taxon>
        <taxon>eudicotyledons</taxon>
        <taxon>Gunneridae</taxon>
        <taxon>Pentapetalae</taxon>
        <taxon>asterids</taxon>
        <taxon>campanulids</taxon>
        <taxon>Apiales</taxon>
        <taxon>Apiaceae</taxon>
        <taxon>Apioideae</taxon>
        <taxon>Scandiceae</taxon>
        <taxon>Daucinae</taxon>
        <taxon>Daucus</taxon>
        <taxon>Daucus sect. Daucus</taxon>
    </lineage>
</organism>
<proteinExistence type="inferred from homology"/>
<keyword evidence="13" id="KW-0863">Zinc-finger</keyword>
<keyword evidence="6 14" id="KW-1133">Transmembrane helix</keyword>
<dbReference type="GO" id="GO:0047750">
    <property type="term" value="F:cholestenol delta-isomerase activity"/>
    <property type="evidence" value="ECO:0007669"/>
    <property type="project" value="InterPro"/>
</dbReference>
<evidence type="ECO:0000256" key="9">
    <source>
        <dbReference type="ARBA" id="ARBA00023136"/>
    </source>
</evidence>
<keyword evidence="9 14" id="KW-0472">Membrane</keyword>
<keyword evidence="8" id="KW-0443">Lipid metabolism</keyword>
<dbReference type="GO" id="GO:0016126">
    <property type="term" value="P:sterol biosynthetic process"/>
    <property type="evidence" value="ECO:0007669"/>
    <property type="project" value="UniProtKB-KW"/>
</dbReference>
<evidence type="ECO:0000256" key="1">
    <source>
        <dbReference type="ARBA" id="ARBA00004141"/>
    </source>
</evidence>
<evidence type="ECO:0000256" key="7">
    <source>
        <dbReference type="ARBA" id="ARBA00023011"/>
    </source>
</evidence>
<dbReference type="STRING" id="79200.A0A162A619"/>
<protein>
    <recommendedName>
        <fullName evidence="19">RING-type domain-containing protein</fullName>
    </recommendedName>
</protein>
<keyword evidence="7" id="KW-0756">Sterol biosynthesis</keyword>
<comment type="similarity">
    <text evidence="2">Belongs to the EBP family.</text>
</comment>
<evidence type="ECO:0000256" key="4">
    <source>
        <dbReference type="ARBA" id="ARBA00022692"/>
    </source>
</evidence>
<evidence type="ECO:0000256" key="14">
    <source>
        <dbReference type="PROSITE-ProRule" id="PRU01087"/>
    </source>
</evidence>
<feature type="transmembrane region" description="Helical" evidence="15">
    <location>
        <begin position="154"/>
        <end position="174"/>
    </location>
</feature>
<dbReference type="PANTHER" id="PTHR14207">
    <property type="entry name" value="STEROL ISOMERASE"/>
    <property type="match status" value="1"/>
</dbReference>
<evidence type="ECO:0000259" key="16">
    <source>
        <dbReference type="PROSITE" id="PS50089"/>
    </source>
</evidence>
<feature type="transmembrane region" description="Helical" evidence="15">
    <location>
        <begin position="28"/>
        <end position="53"/>
    </location>
</feature>
<dbReference type="GO" id="GO:0004769">
    <property type="term" value="F:steroid Delta-isomerase activity"/>
    <property type="evidence" value="ECO:0007669"/>
    <property type="project" value="TreeGrafter"/>
</dbReference>
<dbReference type="PANTHER" id="PTHR14207:SF0">
    <property type="entry name" value="3-BETA-HYDROXYSTEROID-DELTA(8),DELTA(7)-ISOMERASE"/>
    <property type="match status" value="1"/>
</dbReference>
<dbReference type="Pfam" id="PF05241">
    <property type="entry name" value="EBP"/>
    <property type="match status" value="1"/>
</dbReference>
<feature type="transmembrane region" description="Helical" evidence="15">
    <location>
        <begin position="65"/>
        <end position="86"/>
    </location>
</feature>
<dbReference type="PROSITE" id="PS50089">
    <property type="entry name" value="ZF_RING_2"/>
    <property type="match status" value="1"/>
</dbReference>
<evidence type="ECO:0000256" key="2">
    <source>
        <dbReference type="ARBA" id="ARBA00008337"/>
    </source>
</evidence>
<keyword evidence="11" id="KW-0753">Steroid metabolism</keyword>
<keyword evidence="3" id="KW-0444">Lipid biosynthesis</keyword>
<dbReference type="SMART" id="SM00184">
    <property type="entry name" value="RING"/>
    <property type="match status" value="1"/>
</dbReference>
<dbReference type="GO" id="GO:0000247">
    <property type="term" value="F:C-8 sterol isomerase activity"/>
    <property type="evidence" value="ECO:0007669"/>
    <property type="project" value="TreeGrafter"/>
</dbReference>
<sequence length="309" mass="34633">MAGAQSSQGYGHPYIPEDLSLPGFVPGFLSMSTIVGVYGGSSLLVVSLVWIISGRAAKLAKLDRLLMCWWVFTGLTHMILEGYFVFSPQFYQKTTPHYLAEVWKEYSKGDSRYVGRDSGVIAVEGITAVLEGPACLLVTYAIAKRKSYSHILQIAISLGQLYGTALFGAGARYVQHLQPKSRKIQRPRNVEALIVTLRRCFTTITLRDQQAEALPHKSVILEHTDIRSIPTHRYIRGNRQSAECAVCLSEFEDNQVLRTLPKCNHSFHVDCIDMWLYSHPNCPTCRTSIMPSPSSLPEEHIHIQVEPVR</sequence>
<evidence type="ECO:0000256" key="5">
    <source>
        <dbReference type="ARBA" id="ARBA00022955"/>
    </source>
</evidence>
<dbReference type="SUPFAM" id="SSF57850">
    <property type="entry name" value="RING/U-box"/>
    <property type="match status" value="1"/>
</dbReference>
<gene>
    <name evidence="18" type="ORF">DCAR_019172</name>
</gene>
<dbReference type="Gene3D" id="3.30.40.10">
    <property type="entry name" value="Zinc/RING finger domain, C3HC4 (zinc finger)"/>
    <property type="match status" value="1"/>
</dbReference>
<evidence type="ECO:0000256" key="12">
    <source>
        <dbReference type="ARBA" id="ARBA00023235"/>
    </source>
</evidence>
<dbReference type="InterPro" id="IPR033118">
    <property type="entry name" value="EXPERA"/>
</dbReference>
<evidence type="ECO:0000256" key="8">
    <source>
        <dbReference type="ARBA" id="ARBA00023098"/>
    </source>
</evidence>
<feature type="domain" description="EXPERA" evidence="17">
    <location>
        <begin position="62"/>
        <end position="200"/>
    </location>
</feature>
<dbReference type="GO" id="GO:0008270">
    <property type="term" value="F:zinc ion binding"/>
    <property type="evidence" value="ECO:0007669"/>
    <property type="project" value="UniProtKB-KW"/>
</dbReference>
<dbReference type="InterPro" id="IPR007905">
    <property type="entry name" value="EBP"/>
</dbReference>
<keyword evidence="4 14" id="KW-0812">Transmembrane</keyword>
<name>A0A162A619_DAUCS</name>
<evidence type="ECO:0000256" key="3">
    <source>
        <dbReference type="ARBA" id="ARBA00022516"/>
    </source>
</evidence>
<dbReference type="AlphaFoldDB" id="A0A162A619"/>
<keyword evidence="10" id="KW-1207">Sterol metabolism</keyword>
<accession>A0A162A619</accession>
<evidence type="ECO:0000256" key="11">
    <source>
        <dbReference type="ARBA" id="ARBA00023221"/>
    </source>
</evidence>
<comment type="subcellular location">
    <subcellularLocation>
        <location evidence="1">Membrane</location>
        <topology evidence="1">Multi-pass membrane protein</topology>
    </subcellularLocation>
</comment>
<evidence type="ECO:0000313" key="18">
    <source>
        <dbReference type="EMBL" id="KZM95930.1"/>
    </source>
</evidence>
<feature type="domain" description="RING-type" evidence="16">
    <location>
        <begin position="244"/>
        <end position="286"/>
    </location>
</feature>
<reference evidence="18" key="1">
    <citation type="journal article" date="2016" name="Nat. Genet.">
        <title>A high-quality carrot genome assembly provides new insights into carotenoid accumulation and asterid genome evolution.</title>
        <authorList>
            <person name="Iorizzo M."/>
            <person name="Ellison S."/>
            <person name="Senalik D."/>
            <person name="Zeng P."/>
            <person name="Satapoomin P."/>
            <person name="Huang J."/>
            <person name="Bowman M."/>
            <person name="Iovene M."/>
            <person name="Sanseverino W."/>
            <person name="Cavagnaro P."/>
            <person name="Yildiz M."/>
            <person name="Macko-Podgorni A."/>
            <person name="Moranska E."/>
            <person name="Grzebelus E."/>
            <person name="Grzebelus D."/>
            <person name="Ashrafi H."/>
            <person name="Zheng Z."/>
            <person name="Cheng S."/>
            <person name="Spooner D."/>
            <person name="Van Deynze A."/>
            <person name="Simon P."/>
        </authorList>
    </citation>
    <scope>NUCLEOTIDE SEQUENCE [LARGE SCALE GENOMIC DNA]</scope>
    <source>
        <tissue evidence="18">Leaf</tissue>
    </source>
</reference>
<keyword evidence="13" id="KW-0862">Zinc</keyword>
<dbReference type="GO" id="GO:0005783">
    <property type="term" value="C:endoplasmic reticulum"/>
    <property type="evidence" value="ECO:0007669"/>
    <property type="project" value="TreeGrafter"/>
</dbReference>
<comment type="caution">
    <text evidence="18">The sequence shown here is derived from an EMBL/GenBank/DDBJ whole genome shotgun (WGS) entry which is preliminary data.</text>
</comment>
<evidence type="ECO:0008006" key="19">
    <source>
        <dbReference type="Google" id="ProtNLM"/>
    </source>
</evidence>
<evidence type="ECO:0000256" key="13">
    <source>
        <dbReference type="PROSITE-ProRule" id="PRU00175"/>
    </source>
</evidence>
<dbReference type="PROSITE" id="PS51751">
    <property type="entry name" value="EXPERA"/>
    <property type="match status" value="1"/>
</dbReference>
<evidence type="ECO:0000256" key="10">
    <source>
        <dbReference type="ARBA" id="ARBA00023166"/>
    </source>
</evidence>
<evidence type="ECO:0000259" key="17">
    <source>
        <dbReference type="PROSITE" id="PS51751"/>
    </source>
</evidence>
<feature type="transmembrane region" description="Helical" evidence="15">
    <location>
        <begin position="120"/>
        <end position="142"/>
    </location>
</feature>
<dbReference type="GO" id="GO:0016020">
    <property type="term" value="C:membrane"/>
    <property type="evidence" value="ECO:0007669"/>
    <property type="project" value="UniProtKB-SubCell"/>
</dbReference>
<keyword evidence="5" id="KW-0752">Steroid biosynthesis</keyword>
<dbReference type="EMBL" id="LNRQ01000005">
    <property type="protein sequence ID" value="KZM95930.1"/>
    <property type="molecule type" value="Genomic_DNA"/>
</dbReference>
<keyword evidence="13" id="KW-0479">Metal-binding</keyword>
<evidence type="ECO:0000256" key="15">
    <source>
        <dbReference type="SAM" id="Phobius"/>
    </source>
</evidence>
<evidence type="ECO:0000256" key="6">
    <source>
        <dbReference type="ARBA" id="ARBA00022989"/>
    </source>
</evidence>
<dbReference type="InterPro" id="IPR013083">
    <property type="entry name" value="Znf_RING/FYVE/PHD"/>
</dbReference>
<dbReference type="CDD" id="cd16461">
    <property type="entry name" value="RING-H2_EL5-like"/>
    <property type="match status" value="1"/>
</dbReference>
<dbReference type="Gramene" id="KZM95930">
    <property type="protein sequence ID" value="KZM95930"/>
    <property type="gene ID" value="DCAR_019172"/>
</dbReference>
<keyword evidence="12" id="KW-0413">Isomerase</keyword>